<feature type="compositionally biased region" description="Low complexity" evidence="1">
    <location>
        <begin position="145"/>
        <end position="155"/>
    </location>
</feature>
<dbReference type="Proteomes" id="UP000612055">
    <property type="component" value="Unassembled WGS sequence"/>
</dbReference>
<protein>
    <recommendedName>
        <fullName evidence="2">BHLH domain-containing protein</fullName>
    </recommendedName>
</protein>
<sequence length="408" mass="41897">MRNVGKTRSSDSRSSSAYASRHQAAEQRRRTRINERLELLRKLVPHAERANTACFLEEVIKYIEQLKRRTLELEAMLESATGKPVPKSLALPAGLSLTAGLTPENGQDSQAPSPRHPSSSAGQAAAAAAQAQANGNAGSQGAGGAPSSPTPNGNGQAPSQANNTAPTLQLSGPPLQLTASQQAAHQLLQQAAGQQSAAASLAQQQQAATLSLFPNSGGPVVSLNSSGGLSLASANGAGQMTGGLSLAQLAGSGQHGLLGHHGHGHHGHSTQLTELQTMQMVQTLQQQHQQQQAAAAAAAVAAASRPNPPPTFHPNNNKATLFFNEDYYGQVKPEALAAAPTRSLLGAAASTAPTTGSLQLSTVQLPADSTTQQLLHPGEAGTLKGLSGSPVTSEESGVPLKKRRVLML</sequence>
<dbReference type="GO" id="GO:0006351">
    <property type="term" value="P:DNA-templated transcription"/>
    <property type="evidence" value="ECO:0007669"/>
    <property type="project" value="InterPro"/>
</dbReference>
<dbReference type="OrthoDB" id="690068at2759"/>
<evidence type="ECO:0000256" key="1">
    <source>
        <dbReference type="SAM" id="MobiDB-lite"/>
    </source>
</evidence>
<keyword evidence="4" id="KW-1185">Reference proteome</keyword>
<comment type="caution">
    <text evidence="3">The sequence shown here is derived from an EMBL/GenBank/DDBJ whole genome shotgun (WGS) entry which is preliminary data.</text>
</comment>
<dbReference type="GO" id="GO:0003700">
    <property type="term" value="F:DNA-binding transcription factor activity"/>
    <property type="evidence" value="ECO:0007669"/>
    <property type="project" value="InterPro"/>
</dbReference>
<feature type="region of interest" description="Disordered" evidence="1">
    <location>
        <begin position="380"/>
        <end position="399"/>
    </location>
</feature>
<dbReference type="PANTHER" id="PTHR46412">
    <property type="entry name" value="BES1-INTERACTING MYC-LIKE PROTEIN"/>
    <property type="match status" value="1"/>
</dbReference>
<dbReference type="AlphaFoldDB" id="A0A835YAA0"/>
<dbReference type="InterPro" id="IPR011598">
    <property type="entry name" value="bHLH_dom"/>
</dbReference>
<evidence type="ECO:0000259" key="2">
    <source>
        <dbReference type="PROSITE" id="PS50888"/>
    </source>
</evidence>
<evidence type="ECO:0000313" key="4">
    <source>
        <dbReference type="Proteomes" id="UP000612055"/>
    </source>
</evidence>
<dbReference type="Pfam" id="PF00010">
    <property type="entry name" value="HLH"/>
    <property type="match status" value="1"/>
</dbReference>
<feature type="compositionally biased region" description="Low complexity" evidence="1">
    <location>
        <begin position="282"/>
        <end position="303"/>
    </location>
</feature>
<feature type="region of interest" description="Disordered" evidence="1">
    <location>
        <begin position="282"/>
        <end position="316"/>
    </location>
</feature>
<feature type="region of interest" description="Disordered" evidence="1">
    <location>
        <begin position="98"/>
        <end position="173"/>
    </location>
</feature>
<proteinExistence type="predicted"/>
<dbReference type="InterPro" id="IPR036638">
    <property type="entry name" value="HLH_DNA-bd_sf"/>
</dbReference>
<dbReference type="GO" id="GO:0046983">
    <property type="term" value="F:protein dimerization activity"/>
    <property type="evidence" value="ECO:0007669"/>
    <property type="project" value="InterPro"/>
</dbReference>
<dbReference type="EMBL" id="JAEHOE010000035">
    <property type="protein sequence ID" value="KAG2493849.1"/>
    <property type="molecule type" value="Genomic_DNA"/>
</dbReference>
<dbReference type="Gene3D" id="4.10.280.10">
    <property type="entry name" value="Helix-loop-helix DNA-binding domain"/>
    <property type="match status" value="1"/>
</dbReference>
<dbReference type="InterPro" id="IPR044295">
    <property type="entry name" value="BIM1/2/3"/>
</dbReference>
<evidence type="ECO:0000313" key="3">
    <source>
        <dbReference type="EMBL" id="KAG2493849.1"/>
    </source>
</evidence>
<organism evidence="3 4">
    <name type="scientific">Edaphochlamys debaryana</name>
    <dbReference type="NCBI Taxonomy" id="47281"/>
    <lineage>
        <taxon>Eukaryota</taxon>
        <taxon>Viridiplantae</taxon>
        <taxon>Chlorophyta</taxon>
        <taxon>core chlorophytes</taxon>
        <taxon>Chlorophyceae</taxon>
        <taxon>CS clade</taxon>
        <taxon>Chlamydomonadales</taxon>
        <taxon>Chlamydomonadales incertae sedis</taxon>
        <taxon>Edaphochlamys</taxon>
    </lineage>
</organism>
<name>A0A835YAA0_9CHLO</name>
<gene>
    <name evidence="3" type="ORF">HYH03_008065</name>
</gene>
<feature type="compositionally biased region" description="Low complexity" evidence="1">
    <location>
        <begin position="12"/>
        <end position="22"/>
    </location>
</feature>
<feature type="compositionally biased region" description="Low complexity" evidence="1">
    <location>
        <begin position="117"/>
        <end position="137"/>
    </location>
</feature>
<dbReference type="PROSITE" id="PS50888">
    <property type="entry name" value="BHLH"/>
    <property type="match status" value="1"/>
</dbReference>
<feature type="region of interest" description="Disordered" evidence="1">
    <location>
        <begin position="1"/>
        <end position="30"/>
    </location>
</feature>
<accession>A0A835YAA0</accession>
<feature type="domain" description="BHLH" evidence="2">
    <location>
        <begin position="17"/>
        <end position="66"/>
    </location>
</feature>
<reference evidence="3" key="1">
    <citation type="journal article" date="2020" name="bioRxiv">
        <title>Comparative genomics of Chlamydomonas.</title>
        <authorList>
            <person name="Craig R.J."/>
            <person name="Hasan A.R."/>
            <person name="Ness R.W."/>
            <person name="Keightley P.D."/>
        </authorList>
    </citation>
    <scope>NUCLEOTIDE SEQUENCE</scope>
    <source>
        <strain evidence="3">CCAP 11/70</strain>
    </source>
</reference>
<dbReference type="SUPFAM" id="SSF47459">
    <property type="entry name" value="HLH, helix-loop-helix DNA-binding domain"/>
    <property type="match status" value="1"/>
</dbReference>
<feature type="compositionally biased region" description="Polar residues" evidence="1">
    <location>
        <begin position="156"/>
        <end position="170"/>
    </location>
</feature>
<dbReference type="PANTHER" id="PTHR46412:SF3">
    <property type="entry name" value="TRANSCRIPTION FACTOR BIM1"/>
    <property type="match status" value="1"/>
</dbReference>
<dbReference type="SMART" id="SM00353">
    <property type="entry name" value="HLH"/>
    <property type="match status" value="1"/>
</dbReference>